<evidence type="ECO:0000256" key="5">
    <source>
        <dbReference type="ARBA" id="ARBA00022842"/>
    </source>
</evidence>
<keyword evidence="7 8" id="KW-0501">Molybdenum cofactor biosynthesis</keyword>
<evidence type="ECO:0000256" key="4">
    <source>
        <dbReference type="ARBA" id="ARBA00022741"/>
    </source>
</evidence>
<keyword evidence="10" id="KW-0548">Nucleotidyltransferase</keyword>
<evidence type="ECO:0000256" key="6">
    <source>
        <dbReference type="ARBA" id="ARBA00023134"/>
    </source>
</evidence>
<keyword evidence="3 8" id="KW-0479">Metal-binding</keyword>
<dbReference type="PANTHER" id="PTHR19136:SF81">
    <property type="entry name" value="MOLYBDENUM COFACTOR GUANYLYLTRANSFERASE"/>
    <property type="match status" value="1"/>
</dbReference>
<evidence type="ECO:0000256" key="8">
    <source>
        <dbReference type="HAMAP-Rule" id="MF_00316"/>
    </source>
</evidence>
<evidence type="ECO:0000256" key="3">
    <source>
        <dbReference type="ARBA" id="ARBA00022723"/>
    </source>
</evidence>
<organism evidence="10 11">
    <name type="scientific">Methylobacterium brachiatum</name>
    <dbReference type="NCBI Taxonomy" id="269660"/>
    <lineage>
        <taxon>Bacteria</taxon>
        <taxon>Pseudomonadati</taxon>
        <taxon>Pseudomonadota</taxon>
        <taxon>Alphaproteobacteria</taxon>
        <taxon>Hyphomicrobiales</taxon>
        <taxon>Methylobacteriaceae</taxon>
        <taxon>Methylobacterium</taxon>
    </lineage>
</organism>
<dbReference type="AlphaFoldDB" id="A0AAJ1TP99"/>
<proteinExistence type="inferred from homology"/>
<comment type="function">
    <text evidence="8">Transfers a GMP moiety from GTP to Mo-molybdopterin (Mo-MPT) cofactor (Moco or molybdenum cofactor) to form Mo-molybdopterin guanine dinucleotide (Mo-MGD) cofactor.</text>
</comment>
<feature type="binding site" evidence="8">
    <location>
        <position position="72"/>
    </location>
    <ligand>
        <name>GTP</name>
        <dbReference type="ChEBI" id="CHEBI:37565"/>
    </ligand>
</feature>
<comment type="catalytic activity">
    <reaction evidence="8">
        <text>Mo-molybdopterin + GTP + H(+) = Mo-molybdopterin guanine dinucleotide + diphosphate</text>
        <dbReference type="Rhea" id="RHEA:34243"/>
        <dbReference type="ChEBI" id="CHEBI:15378"/>
        <dbReference type="ChEBI" id="CHEBI:33019"/>
        <dbReference type="ChEBI" id="CHEBI:37565"/>
        <dbReference type="ChEBI" id="CHEBI:71302"/>
        <dbReference type="ChEBI" id="CHEBI:71310"/>
        <dbReference type="EC" id="2.7.7.77"/>
    </reaction>
</comment>
<dbReference type="HAMAP" id="MF_00316">
    <property type="entry name" value="MobA"/>
    <property type="match status" value="1"/>
</dbReference>
<gene>
    <name evidence="8" type="primary">mobA</name>
    <name evidence="10" type="ORF">QO001_003516</name>
</gene>
<dbReference type="RefSeq" id="WP_307355180.1">
    <property type="nucleotide sequence ID" value="NZ_JAJALK010000002.1"/>
</dbReference>
<dbReference type="GO" id="GO:0005525">
    <property type="term" value="F:GTP binding"/>
    <property type="evidence" value="ECO:0007669"/>
    <property type="project" value="UniProtKB-UniRule"/>
</dbReference>
<evidence type="ECO:0000256" key="7">
    <source>
        <dbReference type="ARBA" id="ARBA00023150"/>
    </source>
</evidence>
<dbReference type="NCBIfam" id="TIGR02665">
    <property type="entry name" value="molyb_mobA"/>
    <property type="match status" value="1"/>
</dbReference>
<evidence type="ECO:0000256" key="1">
    <source>
        <dbReference type="ARBA" id="ARBA00022490"/>
    </source>
</evidence>
<feature type="domain" description="MobA-like NTP transferase" evidence="9">
    <location>
        <begin position="9"/>
        <end position="164"/>
    </location>
</feature>
<comment type="cofactor">
    <cofactor evidence="8">
        <name>Mg(2+)</name>
        <dbReference type="ChEBI" id="CHEBI:18420"/>
    </cofactor>
</comment>
<dbReference type="GO" id="GO:0005737">
    <property type="term" value="C:cytoplasm"/>
    <property type="evidence" value="ECO:0007669"/>
    <property type="project" value="UniProtKB-SubCell"/>
</dbReference>
<dbReference type="Pfam" id="PF12804">
    <property type="entry name" value="NTP_transf_3"/>
    <property type="match status" value="1"/>
</dbReference>
<dbReference type="GO" id="GO:0061603">
    <property type="term" value="F:molybdenum cofactor guanylyltransferase activity"/>
    <property type="evidence" value="ECO:0007669"/>
    <property type="project" value="UniProtKB-EC"/>
</dbReference>
<keyword evidence="1 8" id="KW-0963">Cytoplasm</keyword>
<dbReference type="PANTHER" id="PTHR19136">
    <property type="entry name" value="MOLYBDENUM COFACTOR GUANYLYLTRANSFERASE"/>
    <property type="match status" value="1"/>
</dbReference>
<accession>A0AAJ1TP99</accession>
<keyword evidence="5 8" id="KW-0460">Magnesium</keyword>
<dbReference type="EC" id="2.7.7.77" evidence="8"/>
<evidence type="ECO:0000256" key="2">
    <source>
        <dbReference type="ARBA" id="ARBA00022679"/>
    </source>
</evidence>
<keyword evidence="6 8" id="KW-0342">GTP-binding</keyword>
<comment type="subunit">
    <text evidence="8">Monomer.</text>
</comment>
<comment type="caution">
    <text evidence="8">Lacks conserved residue(s) required for the propagation of feature annotation.</text>
</comment>
<dbReference type="InterPro" id="IPR025877">
    <property type="entry name" value="MobA-like_NTP_Trfase"/>
</dbReference>
<feature type="binding site" evidence="8">
    <location>
        <position position="107"/>
    </location>
    <ligand>
        <name>GTP</name>
        <dbReference type="ChEBI" id="CHEBI:37565"/>
    </ligand>
</feature>
<keyword evidence="4 8" id="KW-0547">Nucleotide-binding</keyword>
<comment type="similarity">
    <text evidence="8">Belongs to the MobA family.</text>
</comment>
<reference evidence="10" key="1">
    <citation type="submission" date="2023-07" db="EMBL/GenBank/DDBJ databases">
        <title>Genomic Encyclopedia of Type Strains, Phase IV (KMG-IV): sequencing the most valuable type-strain genomes for metagenomic binning, comparative biology and taxonomic classification.</title>
        <authorList>
            <person name="Goeker M."/>
        </authorList>
    </citation>
    <scope>NUCLEOTIDE SEQUENCE</scope>
    <source>
        <strain evidence="10">DSM 19569</strain>
    </source>
</reference>
<feature type="binding site" evidence="8">
    <location>
        <position position="25"/>
    </location>
    <ligand>
        <name>GTP</name>
        <dbReference type="ChEBI" id="CHEBI:37565"/>
    </ligand>
</feature>
<evidence type="ECO:0000313" key="10">
    <source>
        <dbReference type="EMBL" id="MDQ0544582.1"/>
    </source>
</evidence>
<comment type="caution">
    <text evidence="10">The sequence shown here is derived from an EMBL/GenBank/DDBJ whole genome shotgun (WGS) entry which is preliminary data.</text>
</comment>
<dbReference type="EMBL" id="JAUSWL010000005">
    <property type="protein sequence ID" value="MDQ0544582.1"/>
    <property type="molecule type" value="Genomic_DNA"/>
</dbReference>
<protein>
    <recommendedName>
        <fullName evidence="8">Molybdenum cofactor guanylyltransferase</fullName>
        <shortName evidence="8">MoCo guanylyltransferase</shortName>
        <ecNumber evidence="8">2.7.7.77</ecNumber>
    </recommendedName>
    <alternativeName>
        <fullName evidence="8">GTP:molybdopterin guanylyltransferase</fullName>
    </alternativeName>
    <alternativeName>
        <fullName evidence="8">Mo-MPT guanylyltransferase</fullName>
    </alternativeName>
    <alternativeName>
        <fullName evidence="8">Molybdopterin guanylyltransferase</fullName>
    </alternativeName>
    <alternativeName>
        <fullName evidence="8">Molybdopterin-guanine dinucleotide synthase</fullName>
        <shortName evidence="8">MGD synthase</shortName>
    </alternativeName>
</protein>
<sequence length="218" mass="22484">MVDRPHILGLILAGGLGRRMGGVDKPLVRLGGRTLLERVVERLGPQCGAGLALSANGDPARFAGFPGSVLPDTVPGLPGPLAGLLAGLDFAAAQRPEVSHVLTVPGDAPFLPADLAMRLGSAPGDAPIALAASGGREHYTVALWPVGLRGDLRRALVERDERRVGGFIARHGATVVEWPVAGVDPFLNVNTPEDLAAAAELDLKPRPVSRASGPPLKA</sequence>
<dbReference type="SUPFAM" id="SSF53448">
    <property type="entry name" value="Nucleotide-diphospho-sugar transferases"/>
    <property type="match status" value="1"/>
</dbReference>
<feature type="binding site" evidence="8">
    <location>
        <begin position="12"/>
        <end position="14"/>
    </location>
    <ligand>
        <name>GTP</name>
        <dbReference type="ChEBI" id="CHEBI:37565"/>
    </ligand>
</feature>
<comment type="subcellular location">
    <subcellularLocation>
        <location evidence="8">Cytoplasm</location>
    </subcellularLocation>
</comment>
<dbReference type="Gene3D" id="3.90.550.10">
    <property type="entry name" value="Spore Coat Polysaccharide Biosynthesis Protein SpsA, Chain A"/>
    <property type="match status" value="1"/>
</dbReference>
<keyword evidence="2 8" id="KW-0808">Transferase</keyword>
<evidence type="ECO:0000313" key="11">
    <source>
        <dbReference type="Proteomes" id="UP001223420"/>
    </source>
</evidence>
<evidence type="ECO:0000259" key="9">
    <source>
        <dbReference type="Pfam" id="PF12804"/>
    </source>
</evidence>
<dbReference type="InterPro" id="IPR029044">
    <property type="entry name" value="Nucleotide-diphossugar_trans"/>
</dbReference>
<dbReference type="Proteomes" id="UP001223420">
    <property type="component" value="Unassembled WGS sequence"/>
</dbReference>
<name>A0AAJ1TP99_9HYPH</name>
<feature type="binding site" evidence="8">
    <location>
        <position position="107"/>
    </location>
    <ligand>
        <name>Mg(2+)</name>
        <dbReference type="ChEBI" id="CHEBI:18420"/>
    </ligand>
</feature>
<dbReference type="InterPro" id="IPR013482">
    <property type="entry name" value="Molybde_CF_guanTrfase"/>
</dbReference>
<dbReference type="GO" id="GO:0046872">
    <property type="term" value="F:metal ion binding"/>
    <property type="evidence" value="ECO:0007669"/>
    <property type="project" value="UniProtKB-KW"/>
</dbReference>
<dbReference type="CDD" id="cd02503">
    <property type="entry name" value="MobA"/>
    <property type="match status" value="1"/>
</dbReference>
<dbReference type="GO" id="GO:1902758">
    <property type="term" value="P:bis(molybdopterin guanine dinucleotide)molybdenum biosynthetic process"/>
    <property type="evidence" value="ECO:0007669"/>
    <property type="project" value="TreeGrafter"/>
</dbReference>
<comment type="domain">
    <text evidence="8">The N-terminal domain determines nucleotide recognition and specific binding, while the C-terminal domain determines the specific binding to the target protein.</text>
</comment>